<dbReference type="Pfam" id="PF06594">
    <property type="entry name" value="HCBP_related"/>
    <property type="match status" value="1"/>
</dbReference>
<dbReference type="Proteomes" id="UP000613768">
    <property type="component" value="Unassembled WGS sequence"/>
</dbReference>
<dbReference type="GO" id="GO:0005576">
    <property type="term" value="C:extracellular region"/>
    <property type="evidence" value="ECO:0007669"/>
    <property type="project" value="UniProtKB-SubCell"/>
</dbReference>
<protein>
    <submittedName>
        <fullName evidence="6">Calcium-binding protein</fullName>
    </submittedName>
</protein>
<dbReference type="InterPro" id="IPR011049">
    <property type="entry name" value="Serralysin-like_metalloprot_C"/>
</dbReference>
<accession>A0AAW3ZMC1</accession>
<evidence type="ECO:0000256" key="1">
    <source>
        <dbReference type="ARBA" id="ARBA00004613"/>
    </source>
</evidence>
<dbReference type="SUPFAM" id="SSF51120">
    <property type="entry name" value="beta-Roll"/>
    <property type="match status" value="12"/>
</dbReference>
<feature type="domain" description="Haemolysin-type calcium binding-related" evidence="5">
    <location>
        <begin position="171"/>
        <end position="211"/>
    </location>
</feature>
<feature type="region of interest" description="Disordered" evidence="4">
    <location>
        <begin position="1301"/>
        <end position="1330"/>
    </location>
</feature>
<dbReference type="PANTHER" id="PTHR38340:SF1">
    <property type="entry name" value="S-LAYER PROTEIN"/>
    <property type="match status" value="1"/>
</dbReference>
<dbReference type="PRINTS" id="PR00313">
    <property type="entry name" value="CABNDNGRPT"/>
</dbReference>
<evidence type="ECO:0000313" key="6">
    <source>
        <dbReference type="EMBL" id="MBD8525817.1"/>
    </source>
</evidence>
<evidence type="ECO:0000256" key="2">
    <source>
        <dbReference type="ARBA" id="ARBA00022525"/>
    </source>
</evidence>
<feature type="compositionally biased region" description="Basic and acidic residues" evidence="4">
    <location>
        <begin position="298"/>
        <end position="310"/>
    </location>
</feature>
<feature type="region of interest" description="Disordered" evidence="4">
    <location>
        <begin position="1171"/>
        <end position="1206"/>
    </location>
</feature>
<feature type="compositionally biased region" description="Basic and acidic residues" evidence="4">
    <location>
        <begin position="256"/>
        <end position="284"/>
    </location>
</feature>
<keyword evidence="2" id="KW-0964">Secreted</keyword>
<comment type="subcellular location">
    <subcellularLocation>
        <location evidence="1">Secreted</location>
    </subcellularLocation>
</comment>
<feature type="region of interest" description="Disordered" evidence="4">
    <location>
        <begin position="622"/>
        <end position="657"/>
    </location>
</feature>
<proteinExistence type="predicted"/>
<dbReference type="Pfam" id="PF00353">
    <property type="entry name" value="HemolysinCabind"/>
    <property type="match status" value="18"/>
</dbReference>
<gene>
    <name evidence="6" type="ORF">IFO71_08670</name>
</gene>
<sequence length="1622" mass="168155">MTSILIEIGSGDEAGSIRIDNVFDENGHLREGVLESVRFHDGTVWSLNDLLARIVLPVTEQADVLYGSIVADVIDGLGGDDQIMGLDGNDQLNGGAGNDTLLGGNGNDILIGGNGNDRLNGGAGSDTYRFAAGFGSDEIENYDNSPGRQDRIEFLAGISASDVQVTRQGLDLILSFANGDRLRVRNHFSDDGLGASSINEIRFADGTVWSALQLRNEALRGTEQADQLTGYAEDDVIDGGAGDDTVYGLDGNDQLRGGEGHDRLYGGQGDDRLLGGEGNDRLQGDDGNDLLEGQAGNDHLDGGYGDDRLFGGEGNDELHGGIGDDQLIGGLGDDRLIGGAGDDRYYFARGDGRDAILDRQGQTTIYISNLSLDELIFRREGTSLVVSFATSEGDEIRLEQFFSELTGLALGGIMIDSGSGAPWMLSPSDLDLQVLLGTSRMDLIQGNVLNNEIDGLAGDDVIFAGEGDDLVTGGEGADQLFGEAGRDHLDGGAGNDRLDGGADADHLAGADGDDELLGAAGNDRLYGGEGNDLLDGGVGDDLMEGGAGDDVYRVDSAADQVVEHDDQGTDRVQSSISLSLPDNVEVLELVGEAEIDASGSARSDTLQGNAARNVLRGLAGDDRLEGRAGDDELHGDAGNDVLNGGSGRDQMLGGSGDDVYHVDNVGDQVIEAAGEGHDIVYASSDFRSSGNVEELRLVEGSAGYELVGHDGDEQLFGNSSDNRLDGGEGADYLEGGAGNDTYVVDHVDDQVVEAESEGEDTVEASIDYVLGDTLENLRLLHEQNLNGTGNAGDNRIEGNDGNNRLDGGAGDDELIGGWGDDYMIIDSAGDRVVEHEDQGEDTVERHFETDLVLADNVENLILGSGVITGNGNELDNRIEGNAGDNRLGGWQGEDELHGLAGNDALFGGQDQDRLFGGEGNDYLDGGSDADHLEGGVGDDTYIVDHADDVVVEQAGGGNDRVQATVDHSLSDNVEILFLQGSQAIDGTGNALNNYLSGNSASNVLSGLSGNDTLVGGGGDDLLIGGAGDDHYVIDADSGSDVIDNSGGGFDGVFVNGVARDRLSFSRDGDDLLISIDGNEVPALRVLNHFLGGEHAIDFVQPAGGNYLTTADINALVAGGSTGGEFDRVVEGTAAGEQLLGSNGRDHLNGLGGNDQLFGFAGDDLLQGGDGNDYLAGGNGSGNGSGNDRLEGGAGNDTLAGEDGDDTMLGGAGNDHYVYGGGQDVIDNRGGGTDVLFFNNGISLDRLGFSRDGDDLVIYVDGNLAQSVRVLGHFLGADSALDYVQPAGGSLLNPAAIAARLSPMPGAPAPDPDPEPDPGEPEPGEGDYANTIEGSAAGEQLLGTNDTDLIRGLAGDDQLFAFAGNDRLEGGDGDDYLSGGNGSFSGSGDDRLLGGSGDDTLVGEDGNDWLQGGAGNDTYFFRAGDGSDTIDNRGGGSDWVYFDGVDRERLSFHRDGDDLLIRVDGDSAQQVRVLNHFLGGEQAIAYVQPGDGGYALSAQDINGLLTAGKTVEFADSAEQIEYLRELMWGEAPSLMPTVQRTAAPVIGPEAPVGGFPSGPVADRNADLQRELGRLLEGMAGFGAEGGSAIDPSLIEINCPQQLPLAGSAEPAPTHRSPRECAYF</sequence>
<evidence type="ECO:0000256" key="4">
    <source>
        <dbReference type="SAM" id="MobiDB-lite"/>
    </source>
</evidence>
<dbReference type="PANTHER" id="PTHR38340">
    <property type="entry name" value="S-LAYER PROTEIN"/>
    <property type="match status" value="1"/>
</dbReference>
<dbReference type="InterPro" id="IPR001343">
    <property type="entry name" value="Hemolysn_Ca-bd"/>
</dbReference>
<evidence type="ECO:0000256" key="3">
    <source>
        <dbReference type="ARBA" id="ARBA00022837"/>
    </source>
</evidence>
<dbReference type="InterPro" id="IPR050557">
    <property type="entry name" value="RTX_toxin/Mannuronan_C5-epim"/>
</dbReference>
<comment type="caution">
    <text evidence="6">The sequence shown here is derived from an EMBL/GenBank/DDBJ whole genome shotgun (WGS) entry which is preliminary data.</text>
</comment>
<dbReference type="InterPro" id="IPR010566">
    <property type="entry name" value="Haemolys_ca-bd"/>
</dbReference>
<feature type="compositionally biased region" description="Acidic residues" evidence="4">
    <location>
        <begin position="1311"/>
        <end position="1324"/>
    </location>
</feature>
<name>A0AAW3ZMC1_9GAMM</name>
<dbReference type="PROSITE" id="PS00330">
    <property type="entry name" value="HEMOLYSIN_CALCIUM"/>
    <property type="match status" value="12"/>
</dbReference>
<keyword evidence="3" id="KW-0106">Calcium</keyword>
<organism evidence="6 7">
    <name type="scientific">Pseudomarimonas arenosa</name>
    <dbReference type="NCBI Taxonomy" id="2774145"/>
    <lineage>
        <taxon>Bacteria</taxon>
        <taxon>Pseudomonadati</taxon>
        <taxon>Pseudomonadota</taxon>
        <taxon>Gammaproteobacteria</taxon>
        <taxon>Lysobacterales</taxon>
        <taxon>Lysobacteraceae</taxon>
        <taxon>Pseudomarimonas</taxon>
    </lineage>
</organism>
<feature type="compositionally biased region" description="Basic and acidic residues" evidence="4">
    <location>
        <begin position="622"/>
        <end position="637"/>
    </location>
</feature>
<evidence type="ECO:0000259" key="5">
    <source>
        <dbReference type="Pfam" id="PF06594"/>
    </source>
</evidence>
<keyword evidence="7" id="KW-1185">Reference proteome</keyword>
<dbReference type="Gene3D" id="2.150.10.10">
    <property type="entry name" value="Serralysin-like metalloprotease, C-terminal"/>
    <property type="match status" value="16"/>
</dbReference>
<dbReference type="EMBL" id="JACYTR010000013">
    <property type="protein sequence ID" value="MBD8525817.1"/>
    <property type="molecule type" value="Genomic_DNA"/>
</dbReference>
<evidence type="ECO:0000313" key="7">
    <source>
        <dbReference type="Proteomes" id="UP000613768"/>
    </source>
</evidence>
<feature type="region of interest" description="Disordered" evidence="4">
    <location>
        <begin position="242"/>
        <end position="316"/>
    </location>
</feature>
<feature type="region of interest" description="Disordered" evidence="4">
    <location>
        <begin position="786"/>
        <end position="809"/>
    </location>
</feature>
<dbReference type="InterPro" id="IPR018511">
    <property type="entry name" value="Hemolysin-typ_Ca-bd_CS"/>
</dbReference>
<reference evidence="6 7" key="1">
    <citation type="submission" date="2020-09" db="EMBL/GenBank/DDBJ databases">
        <title>Pseudoxanthomonas sp. CAU 1598 isolated from sand of Yaerae Beach.</title>
        <authorList>
            <person name="Kim W."/>
        </authorList>
    </citation>
    <scope>NUCLEOTIDE SEQUENCE [LARGE SCALE GENOMIC DNA]</scope>
    <source>
        <strain evidence="6 7">CAU 1598</strain>
    </source>
</reference>
<dbReference type="GO" id="GO:0005509">
    <property type="term" value="F:calcium ion binding"/>
    <property type="evidence" value="ECO:0007669"/>
    <property type="project" value="InterPro"/>
</dbReference>